<dbReference type="InterPro" id="IPR020846">
    <property type="entry name" value="MFS_dom"/>
</dbReference>
<evidence type="ECO:0000256" key="6">
    <source>
        <dbReference type="SAM" id="Phobius"/>
    </source>
</evidence>
<evidence type="ECO:0000256" key="5">
    <source>
        <dbReference type="ARBA" id="ARBA00023136"/>
    </source>
</evidence>
<proteinExistence type="predicted"/>
<feature type="transmembrane region" description="Helical" evidence="6">
    <location>
        <begin position="30"/>
        <end position="55"/>
    </location>
</feature>
<feature type="transmembrane region" description="Helical" evidence="6">
    <location>
        <begin position="153"/>
        <end position="173"/>
    </location>
</feature>
<sequence>MLVALVSGFALSQAYRTVAGLLSVPLQADFALSANALGVIFGAFHFAFGGMQLLMGLCIDLFGIRRTILMAFPLTVVGAILSGLAQSPTGLTVGQALIGIGCSPAFIVCTVFIARHFPQERFAAMSGFAMGLGGLGLIFTGTPLAWLVEVLNWRWGFFSLALLSALAWLLIFWRVFEPTPATTAGDSAPPASKPSVGQALLGYVDLLRMRQTAGILALVFVVYASFITLRGLWLGPFLVERFGQSLVFSGNVALVLSVISMFSPSLFGRFDPGNARRRRWLPVIPGCMVLCFLGLAFSQHLGMSIALIMAVAIFMGSTIWQYANVRHAYPVEMAGRAMALFTMFMFLGVAFMQFLTGQTGALLPTGDRYTTVFCVMAVMVGMGTLAYMLLPQTTAPTAPTPAAQ</sequence>
<evidence type="ECO:0000256" key="3">
    <source>
        <dbReference type="ARBA" id="ARBA00022692"/>
    </source>
</evidence>
<comment type="subcellular location">
    <subcellularLocation>
        <location evidence="1">Cell membrane</location>
        <topology evidence="1">Multi-pass membrane protein</topology>
    </subcellularLocation>
</comment>
<dbReference type="Pfam" id="PF07690">
    <property type="entry name" value="MFS_1"/>
    <property type="match status" value="1"/>
</dbReference>
<evidence type="ECO:0000256" key="2">
    <source>
        <dbReference type="ARBA" id="ARBA00022475"/>
    </source>
</evidence>
<dbReference type="STRING" id="1122156.SAMN02745117_00089"/>
<keyword evidence="2" id="KW-1003">Cell membrane</keyword>
<dbReference type="GO" id="GO:0005886">
    <property type="term" value="C:plasma membrane"/>
    <property type="evidence" value="ECO:0007669"/>
    <property type="project" value="UniProtKB-SubCell"/>
</dbReference>
<feature type="transmembrane region" description="Helical" evidence="6">
    <location>
        <begin position="369"/>
        <end position="390"/>
    </location>
</feature>
<dbReference type="GO" id="GO:0022857">
    <property type="term" value="F:transmembrane transporter activity"/>
    <property type="evidence" value="ECO:0007669"/>
    <property type="project" value="InterPro"/>
</dbReference>
<protein>
    <submittedName>
        <fullName evidence="8">Predicted arabinose efflux permease, MFS family</fullName>
    </submittedName>
</protein>
<feature type="transmembrane region" description="Helical" evidence="6">
    <location>
        <begin position="126"/>
        <end position="147"/>
    </location>
</feature>
<dbReference type="PANTHER" id="PTHR43124">
    <property type="entry name" value="PURINE EFFLUX PUMP PBUE"/>
    <property type="match status" value="1"/>
</dbReference>
<feature type="transmembrane region" description="Helical" evidence="6">
    <location>
        <begin position="337"/>
        <end position="357"/>
    </location>
</feature>
<dbReference type="EMBL" id="FQUZ01000001">
    <property type="protein sequence ID" value="SHE30440.1"/>
    <property type="molecule type" value="Genomic_DNA"/>
</dbReference>
<feature type="transmembrane region" description="Helical" evidence="6">
    <location>
        <begin position="303"/>
        <end position="325"/>
    </location>
</feature>
<evidence type="ECO:0000256" key="1">
    <source>
        <dbReference type="ARBA" id="ARBA00004651"/>
    </source>
</evidence>
<feature type="transmembrane region" description="Helical" evidence="6">
    <location>
        <begin position="67"/>
        <end position="85"/>
    </location>
</feature>
<dbReference type="PANTHER" id="PTHR43124:SF3">
    <property type="entry name" value="CHLORAMPHENICOL EFFLUX PUMP RV0191"/>
    <property type="match status" value="1"/>
</dbReference>
<gene>
    <name evidence="8" type="ORF">SAMN02745117_00089</name>
</gene>
<feature type="domain" description="Major facilitator superfamily (MFS) profile" evidence="7">
    <location>
        <begin position="1"/>
        <end position="395"/>
    </location>
</feature>
<feature type="transmembrane region" description="Helical" evidence="6">
    <location>
        <begin position="215"/>
        <end position="234"/>
    </location>
</feature>
<dbReference type="PROSITE" id="PS50850">
    <property type="entry name" value="MFS"/>
    <property type="match status" value="1"/>
</dbReference>
<dbReference type="Gene3D" id="1.20.1250.20">
    <property type="entry name" value="MFS general substrate transporter like domains"/>
    <property type="match status" value="1"/>
</dbReference>
<dbReference type="InterPro" id="IPR011701">
    <property type="entry name" value="MFS"/>
</dbReference>
<keyword evidence="3 6" id="KW-0812">Transmembrane</keyword>
<organism evidence="8 9">
    <name type="scientific">Lampropedia hyalina DSM 16112</name>
    <dbReference type="NCBI Taxonomy" id="1122156"/>
    <lineage>
        <taxon>Bacteria</taxon>
        <taxon>Pseudomonadati</taxon>
        <taxon>Pseudomonadota</taxon>
        <taxon>Betaproteobacteria</taxon>
        <taxon>Burkholderiales</taxon>
        <taxon>Comamonadaceae</taxon>
        <taxon>Lampropedia</taxon>
    </lineage>
</organism>
<accession>A0A1M4SE06</accession>
<keyword evidence="4 6" id="KW-1133">Transmembrane helix</keyword>
<evidence type="ECO:0000313" key="8">
    <source>
        <dbReference type="EMBL" id="SHE30440.1"/>
    </source>
</evidence>
<dbReference type="InterPro" id="IPR036259">
    <property type="entry name" value="MFS_trans_sf"/>
</dbReference>
<feature type="transmembrane region" description="Helical" evidence="6">
    <location>
        <begin position="246"/>
        <end position="268"/>
    </location>
</feature>
<evidence type="ECO:0000256" key="4">
    <source>
        <dbReference type="ARBA" id="ARBA00022989"/>
    </source>
</evidence>
<name>A0A1M4SE06_9BURK</name>
<evidence type="ECO:0000313" key="9">
    <source>
        <dbReference type="Proteomes" id="UP000184327"/>
    </source>
</evidence>
<dbReference type="OrthoDB" id="8792530at2"/>
<evidence type="ECO:0000259" key="7">
    <source>
        <dbReference type="PROSITE" id="PS50850"/>
    </source>
</evidence>
<feature type="transmembrane region" description="Helical" evidence="6">
    <location>
        <begin position="91"/>
        <end position="114"/>
    </location>
</feature>
<reference evidence="8 9" key="1">
    <citation type="submission" date="2016-11" db="EMBL/GenBank/DDBJ databases">
        <authorList>
            <person name="Jaros S."/>
            <person name="Januszkiewicz K."/>
            <person name="Wedrychowicz H."/>
        </authorList>
    </citation>
    <scope>NUCLEOTIDE SEQUENCE [LARGE SCALE GENOMIC DNA]</scope>
    <source>
        <strain evidence="8 9">DSM 16112</strain>
    </source>
</reference>
<dbReference type="AlphaFoldDB" id="A0A1M4SE06"/>
<dbReference type="InterPro" id="IPR050189">
    <property type="entry name" value="MFS_Efflux_Transporters"/>
</dbReference>
<keyword evidence="9" id="KW-1185">Reference proteome</keyword>
<feature type="transmembrane region" description="Helical" evidence="6">
    <location>
        <begin position="280"/>
        <end position="297"/>
    </location>
</feature>
<dbReference type="Proteomes" id="UP000184327">
    <property type="component" value="Unassembled WGS sequence"/>
</dbReference>
<keyword evidence="5 6" id="KW-0472">Membrane</keyword>
<dbReference type="SUPFAM" id="SSF103473">
    <property type="entry name" value="MFS general substrate transporter"/>
    <property type="match status" value="1"/>
</dbReference>